<dbReference type="GO" id="GO:0016779">
    <property type="term" value="F:nucleotidyltransferase activity"/>
    <property type="evidence" value="ECO:0007669"/>
    <property type="project" value="UniProtKB-ARBA"/>
</dbReference>
<organism evidence="3 4">
    <name type="scientific">Limnovirga soli</name>
    <dbReference type="NCBI Taxonomy" id="2656915"/>
    <lineage>
        <taxon>Bacteria</taxon>
        <taxon>Pseudomonadati</taxon>
        <taxon>Bacteroidota</taxon>
        <taxon>Chitinophagia</taxon>
        <taxon>Chitinophagales</taxon>
        <taxon>Chitinophagaceae</taxon>
        <taxon>Limnovirga</taxon>
    </lineage>
</organism>
<gene>
    <name evidence="3" type="ORF">GD597_18885</name>
</gene>
<proteinExistence type="predicted"/>
<dbReference type="PANTHER" id="PTHR43584">
    <property type="entry name" value="NUCLEOTIDYL TRANSFERASE"/>
    <property type="match status" value="1"/>
</dbReference>
<evidence type="ECO:0000256" key="2">
    <source>
        <dbReference type="ARBA" id="ARBA00023315"/>
    </source>
</evidence>
<reference evidence="3" key="1">
    <citation type="submission" date="2019-10" db="EMBL/GenBank/DDBJ databases">
        <title>Draft genome sequence of Panacibacter sp. KCS-6.</title>
        <authorList>
            <person name="Yim K.J."/>
        </authorList>
    </citation>
    <scope>NUCLEOTIDE SEQUENCE</scope>
    <source>
        <strain evidence="3">KCS-6</strain>
    </source>
</reference>
<keyword evidence="1" id="KW-0808">Transferase</keyword>
<dbReference type="AlphaFoldDB" id="A0A8J8JVN3"/>
<dbReference type="SUPFAM" id="SSF51161">
    <property type="entry name" value="Trimeric LpxA-like enzymes"/>
    <property type="match status" value="1"/>
</dbReference>
<dbReference type="Proteomes" id="UP000598971">
    <property type="component" value="Unassembled WGS sequence"/>
</dbReference>
<dbReference type="InterPro" id="IPR023917">
    <property type="entry name" value="Bifunctiontional_GlmU_bac-type"/>
</dbReference>
<dbReference type="InterPro" id="IPR050065">
    <property type="entry name" value="GlmU-like"/>
</dbReference>
<dbReference type="Gene3D" id="2.160.10.10">
    <property type="entry name" value="Hexapeptide repeat proteins"/>
    <property type="match status" value="1"/>
</dbReference>
<dbReference type="RefSeq" id="WP_171609492.1">
    <property type="nucleotide sequence ID" value="NZ_WHPF01000016.1"/>
</dbReference>
<comment type="caution">
    <text evidence="3">The sequence shown here is derived from an EMBL/GenBank/DDBJ whole genome shotgun (WGS) entry which is preliminary data.</text>
</comment>
<dbReference type="EMBL" id="WHPF01000016">
    <property type="protein sequence ID" value="NNV57545.1"/>
    <property type="molecule type" value="Genomic_DNA"/>
</dbReference>
<accession>A0A8J8JVN3</accession>
<dbReference type="InterPro" id="IPR011004">
    <property type="entry name" value="Trimer_LpxA-like_sf"/>
</dbReference>
<keyword evidence="4" id="KW-1185">Reference proteome</keyword>
<protein>
    <submittedName>
        <fullName evidence="3">Glucose-1-phosphate thymidylyltransferase</fullName>
    </submittedName>
</protein>
<dbReference type="GO" id="GO:0016746">
    <property type="term" value="F:acyltransferase activity"/>
    <property type="evidence" value="ECO:0007669"/>
    <property type="project" value="UniProtKB-KW"/>
</dbReference>
<evidence type="ECO:0000313" key="4">
    <source>
        <dbReference type="Proteomes" id="UP000598971"/>
    </source>
</evidence>
<dbReference type="PANTHER" id="PTHR43584:SF8">
    <property type="entry name" value="N-ACETYLMURAMATE ALPHA-1-PHOSPHATE URIDYLYLTRANSFERASE"/>
    <property type="match status" value="1"/>
</dbReference>
<sequence>MSIVLYDREDRNKLYPLNSCCAVAQLRMGIFTIKERWEKLTGEKAYLHTEDFLAPLYEPIPQEEHIWIDATILPDEALVAAILALAPNEGIKDANGLVAAKTAFVKQYFPAADLIEKFTKVATIAQVKRLVYPWQIFQWNDSFIREDFALLTNGRASQPLPAGNQYNNPENIFLEEGAQLNFCIINAESGPVYIGKNAKVLEGAIIRGPMVLLEGAVIKMGAKIYGASTFGPGCVAGGEIKNVVMQGYSNKAHDGYLGDAVIGSWCNLGAGTTNSNVKNTAGIVNMWNKYHNSYIPVDVKCGVIMGDYSRVAINSSINTGSVIGVCSNVFGYGLLPKYIPDFVWGSAAASKYELYKAFQDINNWKIMKDQEITHEETMMLQHIFDQS</sequence>
<evidence type="ECO:0000256" key="1">
    <source>
        <dbReference type="ARBA" id="ARBA00022679"/>
    </source>
</evidence>
<evidence type="ECO:0000313" key="3">
    <source>
        <dbReference type="EMBL" id="NNV57545.1"/>
    </source>
</evidence>
<dbReference type="NCBIfam" id="TIGR03991">
    <property type="entry name" value="alt_bact_glmU"/>
    <property type="match status" value="1"/>
</dbReference>
<keyword evidence="2" id="KW-0012">Acyltransferase</keyword>
<name>A0A8J8JVN3_9BACT</name>
<dbReference type="Pfam" id="PF13562">
    <property type="entry name" value="NTP_transf_4"/>
    <property type="match status" value="1"/>
</dbReference>